<evidence type="ECO:0000256" key="3">
    <source>
        <dbReference type="ARBA" id="ARBA00023027"/>
    </source>
</evidence>
<dbReference type="InterPro" id="IPR016161">
    <property type="entry name" value="Ald_DH/histidinol_DH"/>
</dbReference>
<dbReference type="InterPro" id="IPR016162">
    <property type="entry name" value="Ald_DH_N"/>
</dbReference>
<dbReference type="InterPro" id="IPR015590">
    <property type="entry name" value="Aldehyde_DH_dom"/>
</dbReference>
<dbReference type="InterPro" id="IPR029510">
    <property type="entry name" value="Ald_DH_CS_GLU"/>
</dbReference>
<dbReference type="CDD" id="cd07136">
    <property type="entry name" value="ALDH_YwdH-P39616"/>
    <property type="match status" value="1"/>
</dbReference>
<protein>
    <recommendedName>
        <fullName evidence="4">Aldehyde dehydrogenase</fullName>
    </recommendedName>
</protein>
<comment type="caution">
    <text evidence="9">The sequence shown here is derived from an EMBL/GenBank/DDBJ whole genome shotgun (WGS) entry which is preliminary data.</text>
</comment>
<reference evidence="9 10" key="1">
    <citation type="journal article" date="2019" name="Microorganisms">
        <title>Paenibacillus lutrae sp. nov., A Chitinolytic Species Isolated from A River Otter in Castril Natural Park, Granada, Spain.</title>
        <authorList>
            <person name="Rodriguez M."/>
            <person name="Reina J.C."/>
            <person name="Bejar V."/>
            <person name="Llamas I."/>
        </authorList>
    </citation>
    <scope>NUCLEOTIDE SEQUENCE [LARGE SCALE GENOMIC DNA]</scope>
    <source>
        <strain evidence="9 10">N10</strain>
    </source>
</reference>
<dbReference type="PANTHER" id="PTHR43570:SF16">
    <property type="entry name" value="ALDEHYDE DEHYDROGENASE TYPE III, ISOFORM Q"/>
    <property type="match status" value="1"/>
</dbReference>
<evidence type="ECO:0000256" key="7">
    <source>
        <dbReference type="RuleBase" id="RU003345"/>
    </source>
</evidence>
<evidence type="ECO:0000256" key="5">
    <source>
        <dbReference type="PIRSR" id="PIRSR036492-1"/>
    </source>
</evidence>
<gene>
    <name evidence="9" type="ORF">EDM21_09005</name>
</gene>
<dbReference type="OrthoDB" id="9762913at2"/>
<feature type="active site" evidence="5">
    <location>
        <position position="244"/>
    </location>
</feature>
<dbReference type="InterPro" id="IPR016160">
    <property type="entry name" value="Ald_DH_CS_CYS"/>
</dbReference>
<evidence type="ECO:0000256" key="2">
    <source>
        <dbReference type="ARBA" id="ARBA00023002"/>
    </source>
</evidence>
<organism evidence="9 10">
    <name type="scientific">Paenibacillus lutrae</name>
    <dbReference type="NCBI Taxonomy" id="2078573"/>
    <lineage>
        <taxon>Bacteria</taxon>
        <taxon>Bacillati</taxon>
        <taxon>Bacillota</taxon>
        <taxon>Bacilli</taxon>
        <taxon>Bacillales</taxon>
        <taxon>Paenibacillaceae</taxon>
        <taxon>Paenibacillus</taxon>
    </lineage>
</organism>
<dbReference type="RefSeq" id="WP_157334753.1">
    <property type="nucleotide sequence ID" value="NZ_RHLK01000003.1"/>
</dbReference>
<dbReference type="PROSITE" id="PS00070">
    <property type="entry name" value="ALDEHYDE_DEHYDR_CYS"/>
    <property type="match status" value="1"/>
</dbReference>
<dbReference type="AlphaFoldDB" id="A0A7X3FH55"/>
<dbReference type="Pfam" id="PF00171">
    <property type="entry name" value="Aldedh"/>
    <property type="match status" value="1"/>
</dbReference>
<keyword evidence="10" id="KW-1185">Reference proteome</keyword>
<keyword evidence="2 4" id="KW-0560">Oxidoreductase</keyword>
<dbReference type="GO" id="GO:0005737">
    <property type="term" value="C:cytoplasm"/>
    <property type="evidence" value="ECO:0007669"/>
    <property type="project" value="TreeGrafter"/>
</dbReference>
<feature type="domain" description="Aldehyde dehydrogenase" evidence="8">
    <location>
        <begin position="19"/>
        <end position="428"/>
    </location>
</feature>
<evidence type="ECO:0000256" key="6">
    <source>
        <dbReference type="PROSITE-ProRule" id="PRU10007"/>
    </source>
</evidence>
<sequence length="456" mass="50652">MLSVSTLHGRQRLFFETGATKPLQYRLDQLSKLKDMIKRSEDSIIEALRQDLGKSDFEAYATEIGILLEEINHVSKNLRRWSKPQRVRTPITHFGSKSRIYAEPYGVTLIIAPWNYPFQLALAPLIGAISAGNCAILKPSELAPHTSALLARLLSATFDDHYIAVVEGGVETSNELLAVDFDKIFFTGSVNVGRMVMEAAAKHLTPVTLELGGKSPCIVHEDANLKHAAKRIVWGKFLNAGQTCIAPDYLYVHESVKEQLVEQMKVFVADFFKDPLAADSGYAKIINEKHFNRLLGLMKSGHLIYGGQTDESAHRIAPAFLDAVNWDEPVMQEEIFGPILPILSYGDLGEAIREINARPKPLALYVFSESKNVQRRVIDSVSFGGGCINDTIMHIASPYLPFGGVGESGMGGYHGKGSFDAFSHRKSVLKQTSRFDLPFRYPNAKNALKRLRSVYK</sequence>
<dbReference type="FunFam" id="3.40.605.10:FF:000004">
    <property type="entry name" value="Aldehyde dehydrogenase"/>
    <property type="match status" value="1"/>
</dbReference>
<dbReference type="GO" id="GO:0004029">
    <property type="term" value="F:aldehyde dehydrogenase (NAD+) activity"/>
    <property type="evidence" value="ECO:0007669"/>
    <property type="project" value="TreeGrafter"/>
</dbReference>
<dbReference type="SUPFAM" id="SSF53720">
    <property type="entry name" value="ALDH-like"/>
    <property type="match status" value="1"/>
</dbReference>
<dbReference type="Gene3D" id="3.40.309.10">
    <property type="entry name" value="Aldehyde Dehydrogenase, Chain A, domain 2"/>
    <property type="match status" value="1"/>
</dbReference>
<dbReference type="Gene3D" id="3.40.605.10">
    <property type="entry name" value="Aldehyde Dehydrogenase, Chain A, domain 1"/>
    <property type="match status" value="1"/>
</dbReference>
<dbReference type="InterPro" id="IPR012394">
    <property type="entry name" value="Aldehyde_DH_NAD(P)"/>
</dbReference>
<dbReference type="InterPro" id="IPR016163">
    <property type="entry name" value="Ald_DH_C"/>
</dbReference>
<name>A0A7X3FH55_9BACL</name>
<evidence type="ECO:0000313" key="10">
    <source>
        <dbReference type="Proteomes" id="UP000490800"/>
    </source>
</evidence>
<dbReference type="FunFam" id="3.40.309.10:FF:000003">
    <property type="entry name" value="Aldehyde dehydrogenase"/>
    <property type="match status" value="1"/>
</dbReference>
<comment type="similarity">
    <text evidence="1 4 7">Belongs to the aldehyde dehydrogenase family.</text>
</comment>
<accession>A0A7X3FH55</accession>
<evidence type="ECO:0000259" key="8">
    <source>
        <dbReference type="Pfam" id="PF00171"/>
    </source>
</evidence>
<evidence type="ECO:0000256" key="4">
    <source>
        <dbReference type="PIRNR" id="PIRNR036492"/>
    </source>
</evidence>
<keyword evidence="3" id="KW-0520">NAD</keyword>
<evidence type="ECO:0000256" key="1">
    <source>
        <dbReference type="ARBA" id="ARBA00009986"/>
    </source>
</evidence>
<feature type="active site" evidence="5 6">
    <location>
        <position position="210"/>
    </location>
</feature>
<proteinExistence type="inferred from homology"/>
<dbReference type="PANTHER" id="PTHR43570">
    <property type="entry name" value="ALDEHYDE DEHYDROGENASE"/>
    <property type="match status" value="1"/>
</dbReference>
<dbReference type="PIRSF" id="PIRSF036492">
    <property type="entry name" value="ALDH"/>
    <property type="match status" value="1"/>
</dbReference>
<dbReference type="PROSITE" id="PS00687">
    <property type="entry name" value="ALDEHYDE_DEHYDR_GLU"/>
    <property type="match status" value="1"/>
</dbReference>
<evidence type="ECO:0000313" key="9">
    <source>
        <dbReference type="EMBL" id="MVO99668.1"/>
    </source>
</evidence>
<dbReference type="Proteomes" id="UP000490800">
    <property type="component" value="Unassembled WGS sequence"/>
</dbReference>
<dbReference type="GO" id="GO:0006081">
    <property type="term" value="P:aldehyde metabolic process"/>
    <property type="evidence" value="ECO:0007669"/>
    <property type="project" value="InterPro"/>
</dbReference>
<dbReference type="EMBL" id="RHLK01000003">
    <property type="protein sequence ID" value="MVO99668.1"/>
    <property type="molecule type" value="Genomic_DNA"/>
</dbReference>